<dbReference type="PANTHER" id="PTHR34504:SF2">
    <property type="entry name" value="UPF0150 PROTEIN SSL0259"/>
    <property type="match status" value="1"/>
</dbReference>
<dbReference type="PANTHER" id="PTHR34504">
    <property type="entry name" value="ANTITOXIN HICB"/>
    <property type="match status" value="1"/>
</dbReference>
<dbReference type="EMBL" id="MGDB01000051">
    <property type="protein sequence ID" value="OGL42338.1"/>
    <property type="molecule type" value="Genomic_DNA"/>
</dbReference>
<dbReference type="Proteomes" id="UP000178526">
    <property type="component" value="Unassembled WGS sequence"/>
</dbReference>
<dbReference type="Pfam" id="PF15919">
    <property type="entry name" value="HicB_lk_antitox"/>
    <property type="match status" value="1"/>
</dbReference>
<protein>
    <recommendedName>
        <fullName evidence="1">HicB-like antitoxin of toxin-antitoxin system domain-containing protein</fullName>
    </recommendedName>
</protein>
<comment type="caution">
    <text evidence="2">The sequence shown here is derived from an EMBL/GenBank/DDBJ whole genome shotgun (WGS) entry which is preliminary data.</text>
</comment>
<feature type="domain" description="HicB-like antitoxin of toxin-antitoxin system" evidence="1">
    <location>
        <begin position="5"/>
        <end position="62"/>
    </location>
</feature>
<evidence type="ECO:0000313" key="2">
    <source>
        <dbReference type="EMBL" id="OGL42338.1"/>
    </source>
</evidence>
<evidence type="ECO:0000259" key="1">
    <source>
        <dbReference type="Pfam" id="PF15919"/>
    </source>
</evidence>
<name>A0A1F7RME7_9BACT</name>
<gene>
    <name evidence="2" type="ORF">A2042_05480</name>
</gene>
<dbReference type="InterPro" id="IPR031807">
    <property type="entry name" value="HicB-like"/>
</dbReference>
<dbReference type="InterPro" id="IPR035069">
    <property type="entry name" value="TTHA1013/TTHA0281-like"/>
</dbReference>
<dbReference type="SUPFAM" id="SSF143100">
    <property type="entry name" value="TTHA1013/TTHA0281-like"/>
    <property type="match status" value="1"/>
</dbReference>
<organism evidence="2 3">
    <name type="scientific">Candidatus Schekmanbacteria bacterium GWA2_38_11</name>
    <dbReference type="NCBI Taxonomy" id="1817876"/>
    <lineage>
        <taxon>Bacteria</taxon>
        <taxon>Candidatus Schekmaniibacteriota</taxon>
    </lineage>
</organism>
<dbReference type="AlphaFoldDB" id="A0A1F7RME7"/>
<evidence type="ECO:0000313" key="3">
    <source>
        <dbReference type="Proteomes" id="UP000178526"/>
    </source>
</evidence>
<dbReference type="Gene3D" id="3.30.160.250">
    <property type="match status" value="1"/>
</dbReference>
<dbReference type="InterPro" id="IPR051404">
    <property type="entry name" value="TA_system_antitoxin"/>
</dbReference>
<sequence length="66" mass="7299">MKLHVIIEQDEAGYYAAEVPALPGCLSQGKTRKEAIANIKEAIQGWLEVMESKKPFDPSQVIEVSI</sequence>
<accession>A0A1F7RME7</accession>
<reference evidence="2 3" key="1">
    <citation type="journal article" date="2016" name="Nat. Commun.">
        <title>Thousands of microbial genomes shed light on interconnected biogeochemical processes in an aquifer system.</title>
        <authorList>
            <person name="Anantharaman K."/>
            <person name="Brown C.T."/>
            <person name="Hug L.A."/>
            <person name="Sharon I."/>
            <person name="Castelle C.J."/>
            <person name="Probst A.J."/>
            <person name="Thomas B.C."/>
            <person name="Singh A."/>
            <person name="Wilkins M.J."/>
            <person name="Karaoz U."/>
            <person name="Brodie E.L."/>
            <person name="Williams K.H."/>
            <person name="Hubbard S.S."/>
            <person name="Banfield J.F."/>
        </authorList>
    </citation>
    <scope>NUCLEOTIDE SEQUENCE [LARGE SCALE GENOMIC DNA]</scope>
</reference>
<proteinExistence type="predicted"/>